<proteinExistence type="predicted"/>
<reference evidence="1" key="1">
    <citation type="submission" date="2023-03" db="EMBL/GenBank/DDBJ databases">
        <title>Massive genome expansion in bonnet fungi (Mycena s.s.) driven by repeated elements and novel gene families across ecological guilds.</title>
        <authorList>
            <consortium name="Lawrence Berkeley National Laboratory"/>
            <person name="Harder C.B."/>
            <person name="Miyauchi S."/>
            <person name="Viragh M."/>
            <person name="Kuo A."/>
            <person name="Thoen E."/>
            <person name="Andreopoulos B."/>
            <person name="Lu D."/>
            <person name="Skrede I."/>
            <person name="Drula E."/>
            <person name="Henrissat B."/>
            <person name="Morin E."/>
            <person name="Kohler A."/>
            <person name="Barry K."/>
            <person name="LaButti K."/>
            <person name="Morin E."/>
            <person name="Salamov A."/>
            <person name="Lipzen A."/>
            <person name="Mereny Z."/>
            <person name="Hegedus B."/>
            <person name="Baldrian P."/>
            <person name="Stursova M."/>
            <person name="Weitz H."/>
            <person name="Taylor A."/>
            <person name="Grigoriev I.V."/>
            <person name="Nagy L.G."/>
            <person name="Martin F."/>
            <person name="Kauserud H."/>
        </authorList>
    </citation>
    <scope>NUCLEOTIDE SEQUENCE</scope>
    <source>
        <strain evidence="1">CBHHK067</strain>
    </source>
</reference>
<evidence type="ECO:0000313" key="1">
    <source>
        <dbReference type="EMBL" id="KAJ7678535.1"/>
    </source>
</evidence>
<organism evidence="1 2">
    <name type="scientific">Mycena rosella</name>
    <name type="common">Pink bonnet</name>
    <name type="synonym">Agaricus rosellus</name>
    <dbReference type="NCBI Taxonomy" id="1033263"/>
    <lineage>
        <taxon>Eukaryota</taxon>
        <taxon>Fungi</taxon>
        <taxon>Dikarya</taxon>
        <taxon>Basidiomycota</taxon>
        <taxon>Agaricomycotina</taxon>
        <taxon>Agaricomycetes</taxon>
        <taxon>Agaricomycetidae</taxon>
        <taxon>Agaricales</taxon>
        <taxon>Marasmiineae</taxon>
        <taxon>Mycenaceae</taxon>
        <taxon>Mycena</taxon>
    </lineage>
</organism>
<dbReference type="AlphaFoldDB" id="A0AAD7D7Z8"/>
<sequence length="210" mass="23231">MPEVPLVQIHDALPHQALLNDQNVAVDRARFCPRRGPGAQPAVDRDARRRGYLLGRGVREVHRAAARLHPPRGLEARDRPRGGRGPDPLVRAQVLREHVRAEPVIEWDGHDGGLRALPRREQRSAIDCGKRLGAAGAGQRTCLRDAGEERTGLAAIMASDRCSISSCSMGVKSGEALSATKWCGARRCRVRRARTRKGKERRSRRSRTGR</sequence>
<gene>
    <name evidence="1" type="ORF">B0H17DRAFT_107303</name>
</gene>
<comment type="caution">
    <text evidence="1">The sequence shown here is derived from an EMBL/GenBank/DDBJ whole genome shotgun (WGS) entry which is preliminary data.</text>
</comment>
<name>A0AAD7D7Z8_MYCRO</name>
<dbReference type="EMBL" id="JARKIE010000134">
    <property type="protein sequence ID" value="KAJ7678535.1"/>
    <property type="molecule type" value="Genomic_DNA"/>
</dbReference>
<protein>
    <submittedName>
        <fullName evidence="1">Uncharacterized protein</fullName>
    </submittedName>
</protein>
<dbReference type="Proteomes" id="UP001221757">
    <property type="component" value="Unassembled WGS sequence"/>
</dbReference>
<evidence type="ECO:0000313" key="2">
    <source>
        <dbReference type="Proteomes" id="UP001221757"/>
    </source>
</evidence>
<accession>A0AAD7D7Z8</accession>
<keyword evidence="2" id="KW-1185">Reference proteome</keyword>